<proteinExistence type="predicted"/>
<dbReference type="AlphaFoldDB" id="A0A3A4PCJ5"/>
<evidence type="ECO:0000313" key="3">
    <source>
        <dbReference type="Proteomes" id="UP000265882"/>
    </source>
</evidence>
<accession>A0A3A4PCJ5</accession>
<protein>
    <recommendedName>
        <fullName evidence="1">SCP2 domain-containing protein</fullName>
    </recommendedName>
</protein>
<feature type="domain" description="SCP2" evidence="1">
    <location>
        <begin position="29"/>
        <end position="129"/>
    </location>
</feature>
<dbReference type="Pfam" id="PF02036">
    <property type="entry name" value="SCP2"/>
    <property type="match status" value="1"/>
</dbReference>
<dbReference type="SUPFAM" id="SSF55718">
    <property type="entry name" value="SCP-like"/>
    <property type="match status" value="1"/>
</dbReference>
<organism evidence="2 3">
    <name type="scientific">Abyssobacteria bacterium (strain SURF_5)</name>
    <dbReference type="NCBI Taxonomy" id="2093360"/>
    <lineage>
        <taxon>Bacteria</taxon>
        <taxon>Pseudomonadati</taxon>
        <taxon>Candidatus Hydrogenedentota</taxon>
        <taxon>Candidatus Abyssobacteria</taxon>
    </lineage>
</organism>
<dbReference type="InterPro" id="IPR003033">
    <property type="entry name" value="SCP2_sterol-bd_dom"/>
</dbReference>
<gene>
    <name evidence="2" type="ORF">C4520_02135</name>
</gene>
<dbReference type="Gene3D" id="3.30.1050.10">
    <property type="entry name" value="SCP2 sterol-binding domain"/>
    <property type="match status" value="1"/>
</dbReference>
<comment type="caution">
    <text evidence="2">The sequence shown here is derived from an EMBL/GenBank/DDBJ whole genome shotgun (WGS) entry which is preliminary data.</text>
</comment>
<evidence type="ECO:0000313" key="2">
    <source>
        <dbReference type="EMBL" id="RJP25694.1"/>
    </source>
</evidence>
<dbReference type="InterPro" id="IPR036527">
    <property type="entry name" value="SCP2_sterol-bd_dom_sf"/>
</dbReference>
<name>A0A3A4PCJ5_ABYX5</name>
<dbReference type="EMBL" id="QZKU01000019">
    <property type="protein sequence ID" value="RJP25694.1"/>
    <property type="molecule type" value="Genomic_DNA"/>
</dbReference>
<dbReference type="Proteomes" id="UP000265882">
    <property type="component" value="Unassembled WGS sequence"/>
</dbReference>
<sequence length="142" mass="16094">MDSVHERTSSDTISAGLPDTVTDSREYFNEFLPQLIRQKEDITIGNTNFTCMFRIEGEKGGNWLFEIKKGKIKPPVPCGEVEAPCVITMDNATLMQIITAKVQPAHAFFRGHVKVKGGMQMLIKLSTLLPIYFRKHTLRPKR</sequence>
<reference evidence="2 3" key="1">
    <citation type="journal article" date="2017" name="ISME J.">
        <title>Energy and carbon metabolisms in a deep terrestrial subsurface fluid microbial community.</title>
        <authorList>
            <person name="Momper L."/>
            <person name="Jungbluth S.P."/>
            <person name="Lee M.D."/>
            <person name="Amend J.P."/>
        </authorList>
    </citation>
    <scope>NUCLEOTIDE SEQUENCE [LARGE SCALE GENOMIC DNA]</scope>
    <source>
        <strain evidence="2">SURF_5</strain>
    </source>
</reference>
<evidence type="ECO:0000259" key="1">
    <source>
        <dbReference type="Pfam" id="PF02036"/>
    </source>
</evidence>